<protein>
    <submittedName>
        <fullName evidence="3">Mobile element protein</fullName>
    </submittedName>
</protein>
<sequence>MPVGNETYRSTKRHRVVIFRDANGRDIRVVTNLFHASAETIADMYQQRWTVEIFFRWVKQYLNVPTLFGTTENAVYNQLFAAFIAYVLLRWLYDQTKNGRTSLFPSFRLFAVFSLGSFLSIGNPGWPLLCLSMPKFMEGVCLILDNQHSWKFFCHGSLYSNDSLITFQK</sequence>
<accession>A0ABQ7HI07</accession>
<keyword evidence="1" id="KW-1133">Transmembrane helix</keyword>
<dbReference type="SUPFAM" id="SSF53098">
    <property type="entry name" value="Ribonuclease H-like"/>
    <property type="match status" value="1"/>
</dbReference>
<dbReference type="Proteomes" id="UP000773850">
    <property type="component" value="Unassembled WGS sequence"/>
</dbReference>
<dbReference type="EMBL" id="LUCS01000014">
    <property type="protein sequence ID" value="KAF6511825.1"/>
    <property type="molecule type" value="Genomic_DNA"/>
</dbReference>
<feature type="transmembrane region" description="Helical" evidence="1">
    <location>
        <begin position="75"/>
        <end position="93"/>
    </location>
</feature>
<evidence type="ECO:0000256" key="1">
    <source>
        <dbReference type="SAM" id="Phobius"/>
    </source>
</evidence>
<dbReference type="PANTHER" id="PTHR33258">
    <property type="entry name" value="TRANSPOSASE INSL FOR INSERTION SEQUENCE ELEMENT IS186A-RELATED"/>
    <property type="match status" value="1"/>
</dbReference>
<feature type="domain" description="Transposase IS4-like" evidence="2">
    <location>
        <begin position="8"/>
        <end position="88"/>
    </location>
</feature>
<evidence type="ECO:0000313" key="4">
    <source>
        <dbReference type="Proteomes" id="UP000773850"/>
    </source>
</evidence>
<name>A0ABQ7HI07_GEOSE</name>
<keyword evidence="1" id="KW-0812">Transmembrane</keyword>
<keyword evidence="1" id="KW-0472">Membrane</keyword>
<dbReference type="InterPro" id="IPR012337">
    <property type="entry name" value="RNaseH-like_sf"/>
</dbReference>
<reference evidence="3 4" key="1">
    <citation type="submission" date="2016-03" db="EMBL/GenBank/DDBJ databases">
        <title>Spore heat resistance.</title>
        <authorList>
            <person name="Boekhorst J."/>
            <person name="Berendsen E.M."/>
            <person name="Wells-Bennik M.H."/>
            <person name="Kuipers O.P."/>
        </authorList>
    </citation>
    <scope>NUCLEOTIDE SEQUENCE [LARGE SCALE GENOMIC DNA]</scope>
    <source>
        <strain evidence="3 4">GS8</strain>
    </source>
</reference>
<dbReference type="Pfam" id="PF01609">
    <property type="entry name" value="DDE_Tnp_1"/>
    <property type="match status" value="1"/>
</dbReference>
<comment type="caution">
    <text evidence="3">The sequence shown here is derived from an EMBL/GenBank/DDBJ whole genome shotgun (WGS) entry which is preliminary data.</text>
</comment>
<proteinExistence type="predicted"/>
<dbReference type="InterPro" id="IPR002559">
    <property type="entry name" value="Transposase_11"/>
</dbReference>
<keyword evidence="4" id="KW-1185">Reference proteome</keyword>
<dbReference type="PANTHER" id="PTHR33258:SF1">
    <property type="entry name" value="TRANSPOSASE INSL FOR INSERTION SEQUENCE ELEMENT IS186A-RELATED"/>
    <property type="match status" value="1"/>
</dbReference>
<gene>
    <name evidence="3" type="ORF">GS8_863</name>
</gene>
<evidence type="ECO:0000313" key="3">
    <source>
        <dbReference type="EMBL" id="KAF6511825.1"/>
    </source>
</evidence>
<feature type="transmembrane region" description="Helical" evidence="1">
    <location>
        <begin position="105"/>
        <end position="126"/>
    </location>
</feature>
<evidence type="ECO:0000259" key="2">
    <source>
        <dbReference type="Pfam" id="PF01609"/>
    </source>
</evidence>
<organism evidence="3 4">
    <name type="scientific">Geobacillus stearothermophilus</name>
    <name type="common">Bacillus stearothermophilus</name>
    <dbReference type="NCBI Taxonomy" id="1422"/>
    <lineage>
        <taxon>Bacteria</taxon>
        <taxon>Bacillati</taxon>
        <taxon>Bacillota</taxon>
        <taxon>Bacilli</taxon>
        <taxon>Bacillales</taxon>
        <taxon>Anoxybacillaceae</taxon>
        <taxon>Geobacillus</taxon>
    </lineage>
</organism>